<sequence>LNLTTSYAYDADNNLIRVTDANGNVTQYVYDQANEKIFTIDPTGAVTQHGYDADGHLTTTRGYATVLTASQLSALGNDPTIAAVSADLTPGGSDSYQQSVYDADGQVVYAIDGLGLNVTQYTYNAGGQ</sequence>
<dbReference type="NCBIfam" id="TIGR01643">
    <property type="entry name" value="YD_repeat_2x"/>
    <property type="match status" value="1"/>
</dbReference>
<feature type="non-terminal residue" evidence="1">
    <location>
        <position position="128"/>
    </location>
</feature>
<name>A0ABW8JN65_9GAMM</name>
<comment type="caution">
    <text evidence="1">The sequence shown here is derived from an EMBL/GenBank/DDBJ whole genome shotgun (WGS) entry which is preliminary data.</text>
</comment>
<protein>
    <submittedName>
        <fullName evidence="1">RHS repeat protein</fullName>
    </submittedName>
</protein>
<feature type="non-terminal residue" evidence="1">
    <location>
        <position position="1"/>
    </location>
</feature>
<dbReference type="Gene3D" id="2.180.10.10">
    <property type="entry name" value="RHS repeat-associated core"/>
    <property type="match status" value="2"/>
</dbReference>
<proteinExistence type="predicted"/>
<evidence type="ECO:0000313" key="2">
    <source>
        <dbReference type="Proteomes" id="UP001620461"/>
    </source>
</evidence>
<evidence type="ECO:0000313" key="1">
    <source>
        <dbReference type="EMBL" id="MFK2902288.1"/>
    </source>
</evidence>
<dbReference type="RefSeq" id="WP_404549453.1">
    <property type="nucleotide sequence ID" value="NZ_JADIKJ010000082.1"/>
</dbReference>
<dbReference type="InterPro" id="IPR031325">
    <property type="entry name" value="RHS_repeat"/>
</dbReference>
<dbReference type="Proteomes" id="UP001620461">
    <property type="component" value="Unassembled WGS sequence"/>
</dbReference>
<reference evidence="1 2" key="1">
    <citation type="submission" date="2020-10" db="EMBL/GenBank/DDBJ databases">
        <title>Phylogeny of dyella-like bacteria.</title>
        <authorList>
            <person name="Fu J."/>
        </authorList>
    </citation>
    <scope>NUCLEOTIDE SEQUENCE [LARGE SCALE GENOMIC DNA]</scope>
    <source>
        <strain evidence="1 2">JP1</strain>
    </source>
</reference>
<keyword evidence="2" id="KW-1185">Reference proteome</keyword>
<dbReference type="Pfam" id="PF05593">
    <property type="entry name" value="RHS_repeat"/>
    <property type="match status" value="1"/>
</dbReference>
<accession>A0ABW8JN65</accession>
<dbReference type="SUPFAM" id="SSF69304">
    <property type="entry name" value="Tricorn protease N-terminal domain"/>
    <property type="match status" value="1"/>
</dbReference>
<gene>
    <name evidence="1" type="ORF">ISP15_18335</name>
</gene>
<dbReference type="EMBL" id="JADIKJ010000082">
    <property type="protein sequence ID" value="MFK2902288.1"/>
    <property type="molecule type" value="Genomic_DNA"/>
</dbReference>
<dbReference type="InterPro" id="IPR006530">
    <property type="entry name" value="YD"/>
</dbReference>
<organism evidence="1 2">
    <name type="scientific">Dyella jejuensis</name>
    <dbReference type="NCBI Taxonomy" id="1432009"/>
    <lineage>
        <taxon>Bacteria</taxon>
        <taxon>Pseudomonadati</taxon>
        <taxon>Pseudomonadota</taxon>
        <taxon>Gammaproteobacteria</taxon>
        <taxon>Lysobacterales</taxon>
        <taxon>Rhodanobacteraceae</taxon>
        <taxon>Dyella</taxon>
    </lineage>
</organism>